<evidence type="ECO:0000259" key="2">
    <source>
        <dbReference type="PROSITE" id="PS50853"/>
    </source>
</evidence>
<dbReference type="RefSeq" id="WP_162661900.1">
    <property type="nucleotide sequence ID" value="NZ_CP048020.1"/>
</dbReference>
<keyword evidence="1" id="KW-1133">Transmembrane helix</keyword>
<feature type="transmembrane region" description="Helical" evidence="1">
    <location>
        <begin position="27"/>
        <end position="47"/>
    </location>
</feature>
<reference evidence="3 4" key="1">
    <citation type="submission" date="2020-01" db="EMBL/GenBank/DDBJ databases">
        <title>Complete genome sequence of a human oral phylogroup 1 Treponema sp. strain ATCC 700766, originally isolated from periodontitis dental plaque.</title>
        <authorList>
            <person name="Chan Y."/>
            <person name="Huo Y.-B."/>
            <person name="Yu X.-L."/>
            <person name="Zeng H."/>
            <person name="Leung W.-K."/>
            <person name="Watt R.M."/>
        </authorList>
    </citation>
    <scope>NUCLEOTIDE SEQUENCE [LARGE SCALE GENOMIC DNA]</scope>
    <source>
        <strain evidence="3 4">OMZ 804</strain>
    </source>
</reference>
<protein>
    <recommendedName>
        <fullName evidence="2">Fibronectin type-III domain-containing protein</fullName>
    </recommendedName>
</protein>
<dbReference type="Proteomes" id="UP000464374">
    <property type="component" value="Chromosome"/>
</dbReference>
<dbReference type="SMART" id="SM00060">
    <property type="entry name" value="FN3"/>
    <property type="match status" value="2"/>
</dbReference>
<evidence type="ECO:0000313" key="4">
    <source>
        <dbReference type="Proteomes" id="UP000464374"/>
    </source>
</evidence>
<dbReference type="Gene3D" id="2.60.40.10">
    <property type="entry name" value="Immunoglobulins"/>
    <property type="match status" value="3"/>
</dbReference>
<organism evidence="3 4">
    <name type="scientific">Treponema vincentii</name>
    <dbReference type="NCBI Taxonomy" id="69710"/>
    <lineage>
        <taxon>Bacteria</taxon>
        <taxon>Pseudomonadati</taxon>
        <taxon>Spirochaetota</taxon>
        <taxon>Spirochaetia</taxon>
        <taxon>Spirochaetales</taxon>
        <taxon>Treponemataceae</taxon>
        <taxon>Treponema</taxon>
    </lineage>
</organism>
<gene>
    <name evidence="3" type="ORF">GWP43_00575</name>
</gene>
<keyword evidence="1" id="KW-0472">Membrane</keyword>
<feature type="domain" description="Fibronectin type-III" evidence="2">
    <location>
        <begin position="255"/>
        <end position="352"/>
    </location>
</feature>
<name>A0A6P1XXF2_9SPIR</name>
<dbReference type="InterPro" id="IPR013783">
    <property type="entry name" value="Ig-like_fold"/>
</dbReference>
<dbReference type="SUPFAM" id="SSF49265">
    <property type="entry name" value="Fibronectin type III"/>
    <property type="match status" value="1"/>
</dbReference>
<dbReference type="EMBL" id="CP048020">
    <property type="protein sequence ID" value="QHX42196.1"/>
    <property type="molecule type" value="Genomic_DNA"/>
</dbReference>
<keyword evidence="1" id="KW-0812">Transmembrane</keyword>
<evidence type="ECO:0000313" key="3">
    <source>
        <dbReference type="EMBL" id="QHX42196.1"/>
    </source>
</evidence>
<dbReference type="KEGG" id="trz:GWP43_00575"/>
<dbReference type="PROSITE" id="PS50853">
    <property type="entry name" value="FN3"/>
    <property type="match status" value="3"/>
</dbReference>
<accession>A0A6P1XXF2</accession>
<feature type="domain" description="Fibronectin type-III" evidence="2">
    <location>
        <begin position="158"/>
        <end position="252"/>
    </location>
</feature>
<evidence type="ECO:0000256" key="1">
    <source>
        <dbReference type="SAM" id="Phobius"/>
    </source>
</evidence>
<dbReference type="InterPro" id="IPR003961">
    <property type="entry name" value="FN3_dom"/>
</dbReference>
<sequence>MPNTTKRPAGKNHPADIQTANNRVKKYISIISAILLLCAVIGCNGPVNNPTRTPTAKGVYAPTDVKAELDSNTVNGITISWTDTGAKTYWVYYNTSNDSSTAKVLTDYTFSSKYSTTLSETGTYYFWLRAADDFTSSSSLSSFSNVASLSFTYTTLQVPANVQAELSTEKLNTITVSWTTTGAKYYWVYYGTTNNTASAILLSDTVSSTSYSKSFSASGTYYFWVKSADGYNNTDQTSDFSNGVSCTLTHQDLPVPANLTASKEGAGEYSGIKLTWNSTGSAWYHVYWGTTNDKAAAKKLDSVDSNSKKVYADIHKLVSGTTYYFWVKSADGNKTDDNTSAFSSVASYTWTE</sequence>
<dbReference type="InterPro" id="IPR036116">
    <property type="entry name" value="FN3_sf"/>
</dbReference>
<feature type="domain" description="Fibronectin type-III" evidence="2">
    <location>
        <begin position="61"/>
        <end position="157"/>
    </location>
</feature>
<proteinExistence type="predicted"/>
<dbReference type="AlphaFoldDB" id="A0A6P1XXF2"/>